<keyword evidence="3" id="KW-1185">Reference proteome</keyword>
<evidence type="ECO:0000313" key="3">
    <source>
        <dbReference type="Proteomes" id="UP001152604"/>
    </source>
</evidence>
<name>A0ABM9DWL2_9HYPH</name>
<evidence type="ECO:0000256" key="1">
    <source>
        <dbReference type="SAM" id="MobiDB-lite"/>
    </source>
</evidence>
<sequence length="101" mass="10883">MGGRLLAMANAKSLVRHGYERRRIVWMVGVTGIEPVTPAMSMQCSPAELHAHPKPRIHHFCHGASIAGKRKEGSPCHAVEGAPEAGGGKRVRLPAASFRPR</sequence>
<dbReference type="EMBL" id="CAKXZS010000022">
    <property type="protein sequence ID" value="CAH2401112.1"/>
    <property type="molecule type" value="Genomic_DNA"/>
</dbReference>
<comment type="caution">
    <text evidence="2">The sequence shown here is derived from an EMBL/GenBank/DDBJ whole genome shotgun (WGS) entry which is preliminary data.</text>
</comment>
<gene>
    <name evidence="2" type="ORF">MES4922_290036</name>
</gene>
<protein>
    <submittedName>
        <fullName evidence="2">Uncharacterized protein</fullName>
    </submittedName>
</protein>
<reference evidence="2" key="1">
    <citation type="submission" date="2022-03" db="EMBL/GenBank/DDBJ databases">
        <authorList>
            <person name="Brunel B."/>
        </authorList>
    </citation>
    <scope>NUCLEOTIDE SEQUENCE</scope>
    <source>
        <strain evidence="2">STM4922sample</strain>
    </source>
</reference>
<accession>A0ABM9DWL2</accession>
<organism evidence="2 3">
    <name type="scientific">Mesorhizobium ventifaucium</name>
    <dbReference type="NCBI Taxonomy" id="666020"/>
    <lineage>
        <taxon>Bacteria</taxon>
        <taxon>Pseudomonadati</taxon>
        <taxon>Pseudomonadota</taxon>
        <taxon>Alphaproteobacteria</taxon>
        <taxon>Hyphomicrobiales</taxon>
        <taxon>Phyllobacteriaceae</taxon>
        <taxon>Mesorhizobium</taxon>
    </lineage>
</organism>
<feature type="region of interest" description="Disordered" evidence="1">
    <location>
        <begin position="71"/>
        <end position="101"/>
    </location>
</feature>
<evidence type="ECO:0000313" key="2">
    <source>
        <dbReference type="EMBL" id="CAH2401112.1"/>
    </source>
</evidence>
<dbReference type="Proteomes" id="UP001152604">
    <property type="component" value="Unassembled WGS sequence"/>
</dbReference>
<proteinExistence type="predicted"/>